<protein>
    <submittedName>
        <fullName evidence="2">Uncharacterized protein</fullName>
    </submittedName>
</protein>
<accession>A0A9Q1R905</accession>
<evidence type="ECO:0000313" key="3">
    <source>
        <dbReference type="Proteomes" id="UP001152561"/>
    </source>
</evidence>
<dbReference type="OrthoDB" id="912098at2759"/>
<keyword evidence="3" id="KW-1185">Reference proteome</keyword>
<dbReference type="Proteomes" id="UP001152561">
    <property type="component" value="Unassembled WGS sequence"/>
</dbReference>
<dbReference type="AlphaFoldDB" id="A0A9Q1R905"/>
<organism evidence="2 3">
    <name type="scientific">Anisodus acutangulus</name>
    <dbReference type="NCBI Taxonomy" id="402998"/>
    <lineage>
        <taxon>Eukaryota</taxon>
        <taxon>Viridiplantae</taxon>
        <taxon>Streptophyta</taxon>
        <taxon>Embryophyta</taxon>
        <taxon>Tracheophyta</taxon>
        <taxon>Spermatophyta</taxon>
        <taxon>Magnoliopsida</taxon>
        <taxon>eudicotyledons</taxon>
        <taxon>Gunneridae</taxon>
        <taxon>Pentapetalae</taxon>
        <taxon>asterids</taxon>
        <taxon>lamiids</taxon>
        <taxon>Solanales</taxon>
        <taxon>Solanaceae</taxon>
        <taxon>Solanoideae</taxon>
        <taxon>Hyoscyameae</taxon>
        <taxon>Anisodus</taxon>
    </lineage>
</organism>
<name>A0A9Q1R905_9SOLA</name>
<feature type="compositionally biased region" description="Polar residues" evidence="1">
    <location>
        <begin position="146"/>
        <end position="158"/>
    </location>
</feature>
<sequence length="158" mass="17459">MISPLISSPSVAPTTFNIPMLKMKRPELLLYLLLISTICAACQHDYNFIPMDQAIKTGKLRLFTANETVINECDALFSAFPDMYASISMDLNSSFSITVKSNKSLVFYTLRSTRGHILANLGKYEKIHKPPSGPNPNGNHRPPSRAKSNGKSSSTIRP</sequence>
<reference evidence="3" key="1">
    <citation type="journal article" date="2023" name="Proc. Natl. Acad. Sci. U.S.A.">
        <title>Genomic and structural basis for evolution of tropane alkaloid biosynthesis.</title>
        <authorList>
            <person name="Wanga Y.-J."/>
            <person name="Taina T."/>
            <person name="Yua J.-Y."/>
            <person name="Lia J."/>
            <person name="Xua B."/>
            <person name="Chenc J."/>
            <person name="D'Auriad J.C."/>
            <person name="Huanga J.-P."/>
            <person name="Huanga S.-X."/>
        </authorList>
    </citation>
    <scope>NUCLEOTIDE SEQUENCE [LARGE SCALE GENOMIC DNA]</scope>
    <source>
        <strain evidence="3">cv. KIB-2019</strain>
    </source>
</reference>
<comment type="caution">
    <text evidence="2">The sequence shown here is derived from an EMBL/GenBank/DDBJ whole genome shotgun (WGS) entry which is preliminary data.</text>
</comment>
<feature type="region of interest" description="Disordered" evidence="1">
    <location>
        <begin position="127"/>
        <end position="158"/>
    </location>
</feature>
<evidence type="ECO:0000256" key="1">
    <source>
        <dbReference type="SAM" id="MobiDB-lite"/>
    </source>
</evidence>
<proteinExistence type="predicted"/>
<gene>
    <name evidence="2" type="ORF">K7X08_025403</name>
</gene>
<evidence type="ECO:0000313" key="2">
    <source>
        <dbReference type="EMBL" id="KAJ8543785.1"/>
    </source>
</evidence>
<dbReference type="EMBL" id="JAJAGQ010000014">
    <property type="protein sequence ID" value="KAJ8543785.1"/>
    <property type="molecule type" value="Genomic_DNA"/>
</dbReference>